<protein>
    <recommendedName>
        <fullName evidence="15">Nicotinamide-nucleotide adenylyltransferase</fullName>
        <ecNumber evidence="15">2.7.7.1</ecNumber>
        <ecNumber evidence="15">2.7.7.18</ecNumber>
    </recommendedName>
</protein>
<comment type="subcellular location">
    <subcellularLocation>
        <location evidence="2">Mitochondrion</location>
    </subcellularLocation>
</comment>
<evidence type="ECO:0000256" key="8">
    <source>
        <dbReference type="ARBA" id="ARBA00022679"/>
    </source>
</evidence>
<dbReference type="EC" id="2.7.7.18" evidence="15"/>
<sequence>MFSLHNLKRNMATTPKVVLIACGSFNPVTNMHMRMFELGRDALNKTGRFHVIEGIISPVSDHYKKKAITMNPLGSDLAPAKHRTHMIKQAIKTSDWIRLDTWESEQSQWLETEKVLTHHREALDSRYNANIHPTPTKRRKKTKTNEDEVDNSAPRIVAGSEEPPVLKLLCGADLLESFGTPGLWSDEDIETIVGKHGLVCITRAGTNPQKFIYESDMLTKFQENILIVTEWMTNEISATKVRRALGRGESVKYLLPDPVIDYIREQRLYGVPDK</sequence>
<keyword evidence="9 15" id="KW-0548">Nucleotidyltransferase</keyword>
<keyword evidence="7 15" id="KW-0662">Pyridine nucleotide biosynthesis</keyword>
<dbReference type="SUPFAM" id="SSF52374">
    <property type="entry name" value="Nucleotidylyl transferase"/>
    <property type="match status" value="1"/>
</dbReference>
<dbReference type="GO" id="GO:0005759">
    <property type="term" value="C:mitochondrial matrix"/>
    <property type="evidence" value="ECO:0007669"/>
    <property type="project" value="UniProtKB-ARBA"/>
</dbReference>
<accession>A0AAN9BNT0</accession>
<gene>
    <name evidence="18" type="ORF">V1264_013117</name>
</gene>
<keyword evidence="12 15" id="KW-0520">NAD</keyword>
<comment type="pathway">
    <text evidence="3 15">Cofactor biosynthesis; NAD(+) biosynthesis; NAD(+) from nicotinamide D-ribonucleotide: step 1/1.</text>
</comment>
<name>A0AAN9BNT0_9CAEN</name>
<feature type="domain" description="Cytidyltransferase-like" evidence="17">
    <location>
        <begin position="20"/>
        <end position="243"/>
    </location>
</feature>
<dbReference type="InterPro" id="IPR004821">
    <property type="entry name" value="Cyt_trans-like"/>
</dbReference>
<evidence type="ECO:0000259" key="17">
    <source>
        <dbReference type="Pfam" id="PF01467"/>
    </source>
</evidence>
<dbReference type="FunFam" id="3.40.50.620:FF:000221">
    <property type="entry name" value="Nicotinamide/nicotinic acid mononucleotide adenylyltransferase 3"/>
    <property type="match status" value="1"/>
</dbReference>
<dbReference type="NCBIfam" id="TIGR00482">
    <property type="entry name" value="nicotinate (nicotinamide) nucleotide adenylyltransferase"/>
    <property type="match status" value="1"/>
</dbReference>
<dbReference type="CDD" id="cd09286">
    <property type="entry name" value="NMNAT_Eukarya"/>
    <property type="match status" value="1"/>
</dbReference>
<proteinExistence type="inferred from homology"/>
<comment type="similarity">
    <text evidence="5 15">Belongs to the eukaryotic NMN adenylyltransferase family.</text>
</comment>
<dbReference type="AlphaFoldDB" id="A0AAN9BNT0"/>
<dbReference type="Proteomes" id="UP001374579">
    <property type="component" value="Unassembled WGS sequence"/>
</dbReference>
<dbReference type="GO" id="GO:0004515">
    <property type="term" value="F:nicotinate-nucleotide adenylyltransferase activity"/>
    <property type="evidence" value="ECO:0007669"/>
    <property type="project" value="UniProtKB-EC"/>
</dbReference>
<organism evidence="18 19">
    <name type="scientific">Littorina saxatilis</name>
    <dbReference type="NCBI Taxonomy" id="31220"/>
    <lineage>
        <taxon>Eukaryota</taxon>
        <taxon>Metazoa</taxon>
        <taxon>Spiralia</taxon>
        <taxon>Lophotrochozoa</taxon>
        <taxon>Mollusca</taxon>
        <taxon>Gastropoda</taxon>
        <taxon>Caenogastropoda</taxon>
        <taxon>Littorinimorpha</taxon>
        <taxon>Littorinoidea</taxon>
        <taxon>Littorinidae</taxon>
        <taxon>Littorina</taxon>
    </lineage>
</organism>
<dbReference type="GO" id="GO:0005524">
    <property type="term" value="F:ATP binding"/>
    <property type="evidence" value="ECO:0007669"/>
    <property type="project" value="UniProtKB-KW"/>
</dbReference>
<evidence type="ECO:0000256" key="1">
    <source>
        <dbReference type="ARBA" id="ARBA00001946"/>
    </source>
</evidence>
<evidence type="ECO:0000313" key="19">
    <source>
        <dbReference type="Proteomes" id="UP001374579"/>
    </source>
</evidence>
<comment type="cofactor">
    <cofactor evidence="1">
        <name>Mg(2+)</name>
        <dbReference type="ChEBI" id="CHEBI:18420"/>
    </cofactor>
</comment>
<dbReference type="PANTHER" id="PTHR12039">
    <property type="entry name" value="NICOTINAMIDE MONONUCLEOTIDE ADENYLYLTRANSFERASE"/>
    <property type="match status" value="1"/>
</dbReference>
<dbReference type="PANTHER" id="PTHR12039:SF20">
    <property type="entry name" value="NICOTINAMIDE_NICOTINIC ACID MONONUCLEOTIDE ADENYLYLTRANSFERASE 3-LIKE"/>
    <property type="match status" value="1"/>
</dbReference>
<keyword evidence="19" id="KW-1185">Reference proteome</keyword>
<comment type="pathway">
    <text evidence="4">Cofactor biosynthesis; NAD(+) biosynthesis; deamido-NAD(+) from nicotinate D-ribonucleotide: step 1/1.</text>
</comment>
<keyword evidence="8 15" id="KW-0808">Transferase</keyword>
<dbReference type="GO" id="GO:0009435">
    <property type="term" value="P:NAD+ biosynthetic process"/>
    <property type="evidence" value="ECO:0007669"/>
    <property type="project" value="InterPro"/>
</dbReference>
<dbReference type="InterPro" id="IPR005248">
    <property type="entry name" value="NadD/NMNAT"/>
</dbReference>
<dbReference type="Pfam" id="PF01467">
    <property type="entry name" value="CTP_transf_like"/>
    <property type="match status" value="1"/>
</dbReference>
<evidence type="ECO:0000256" key="14">
    <source>
        <dbReference type="ARBA" id="ARBA00093425"/>
    </source>
</evidence>
<evidence type="ECO:0000256" key="10">
    <source>
        <dbReference type="ARBA" id="ARBA00022741"/>
    </source>
</evidence>
<dbReference type="InterPro" id="IPR045094">
    <property type="entry name" value="NMNAT_euk"/>
</dbReference>
<comment type="function">
    <text evidence="14">Catalyzes the formation of NAD(+) from nicotinamide mononucleotide (NMN) and ATP. Can also use the deamidated form; nicotinic acid mononucleotide (NaMN) as substrate with the same efficiency. Can use triazofurin monophosphate (TrMP) as substrate. Can also use GTP and ITP as nucleotide donors. Also catalyzes the reverse reaction, i.e. the pyrophosphorolytic cleavage of NAD(+). For the pyrophosphorolytic activity, can use NAD(+), NADH, NaAD, nicotinic acid adenine dinucleotide phosphate (NHD), nicotinamide guanine dinucleotide (NGD) as substrates. Fails to cleave phosphorylated dinucleotides NADP(+), NADPH and NaADP(+). Protects against axonal degeneration following injury. May be involved in the maintenance of axonal integrity. Also functions as a stress-response chaperone protein that prevents toxic aggregation of proteins; this function may be independent of its NAD(+) synthesis activity.</text>
</comment>
<comment type="catalytic activity">
    <reaction evidence="15">
        <text>nicotinate beta-D-ribonucleotide + ATP + H(+) = deamido-NAD(+) + diphosphate</text>
        <dbReference type="Rhea" id="RHEA:22860"/>
        <dbReference type="ChEBI" id="CHEBI:15378"/>
        <dbReference type="ChEBI" id="CHEBI:30616"/>
        <dbReference type="ChEBI" id="CHEBI:33019"/>
        <dbReference type="ChEBI" id="CHEBI:57502"/>
        <dbReference type="ChEBI" id="CHEBI:58437"/>
        <dbReference type="EC" id="2.7.7.18"/>
    </reaction>
</comment>
<evidence type="ECO:0000256" key="5">
    <source>
        <dbReference type="ARBA" id="ARBA00007064"/>
    </source>
</evidence>
<evidence type="ECO:0000256" key="9">
    <source>
        <dbReference type="ARBA" id="ARBA00022695"/>
    </source>
</evidence>
<reference evidence="18 19" key="1">
    <citation type="submission" date="2024-02" db="EMBL/GenBank/DDBJ databases">
        <title>Chromosome-scale genome assembly of the rough periwinkle Littorina saxatilis.</title>
        <authorList>
            <person name="De Jode A."/>
            <person name="Faria R."/>
            <person name="Formenti G."/>
            <person name="Sims Y."/>
            <person name="Smith T.P."/>
            <person name="Tracey A."/>
            <person name="Wood J.M.D."/>
            <person name="Zagrodzka Z.B."/>
            <person name="Johannesson K."/>
            <person name="Butlin R.K."/>
            <person name="Leder E.H."/>
        </authorList>
    </citation>
    <scope>NUCLEOTIDE SEQUENCE [LARGE SCALE GENOMIC DNA]</scope>
    <source>
        <strain evidence="18">Snail1</strain>
        <tissue evidence="18">Muscle</tissue>
    </source>
</reference>
<dbReference type="GO" id="GO:0000309">
    <property type="term" value="F:nicotinamide-nucleotide adenylyltransferase activity"/>
    <property type="evidence" value="ECO:0007669"/>
    <property type="project" value="UniProtKB-EC"/>
</dbReference>
<dbReference type="InterPro" id="IPR051182">
    <property type="entry name" value="Euk_NMN_adenylyltrnsfrase"/>
</dbReference>
<dbReference type="Gene3D" id="3.40.50.620">
    <property type="entry name" value="HUPs"/>
    <property type="match status" value="1"/>
</dbReference>
<comment type="subunit">
    <text evidence="6">Homotetramer.</text>
</comment>
<dbReference type="InterPro" id="IPR014729">
    <property type="entry name" value="Rossmann-like_a/b/a_fold"/>
</dbReference>
<evidence type="ECO:0000256" key="3">
    <source>
        <dbReference type="ARBA" id="ARBA00004658"/>
    </source>
</evidence>
<dbReference type="EMBL" id="JBAMIC010000003">
    <property type="protein sequence ID" value="KAK7108997.1"/>
    <property type="molecule type" value="Genomic_DNA"/>
</dbReference>
<evidence type="ECO:0000256" key="13">
    <source>
        <dbReference type="ARBA" id="ARBA00023128"/>
    </source>
</evidence>
<evidence type="ECO:0000256" key="7">
    <source>
        <dbReference type="ARBA" id="ARBA00022642"/>
    </source>
</evidence>
<evidence type="ECO:0000256" key="2">
    <source>
        <dbReference type="ARBA" id="ARBA00004173"/>
    </source>
</evidence>
<evidence type="ECO:0000256" key="16">
    <source>
        <dbReference type="SAM" id="MobiDB-lite"/>
    </source>
</evidence>
<evidence type="ECO:0000256" key="12">
    <source>
        <dbReference type="ARBA" id="ARBA00023027"/>
    </source>
</evidence>
<comment type="catalytic activity">
    <reaction evidence="15">
        <text>beta-nicotinamide D-ribonucleotide + ATP + H(+) = diphosphate + NAD(+)</text>
        <dbReference type="Rhea" id="RHEA:21360"/>
        <dbReference type="ChEBI" id="CHEBI:14649"/>
        <dbReference type="ChEBI" id="CHEBI:15378"/>
        <dbReference type="ChEBI" id="CHEBI:30616"/>
        <dbReference type="ChEBI" id="CHEBI:33019"/>
        <dbReference type="ChEBI" id="CHEBI:57540"/>
        <dbReference type="EC" id="2.7.7.1"/>
    </reaction>
</comment>
<evidence type="ECO:0000313" key="18">
    <source>
        <dbReference type="EMBL" id="KAK7108997.1"/>
    </source>
</evidence>
<keyword evidence="10 15" id="KW-0547">Nucleotide-binding</keyword>
<keyword evidence="13" id="KW-0496">Mitochondrion</keyword>
<feature type="region of interest" description="Disordered" evidence="16">
    <location>
        <begin position="129"/>
        <end position="150"/>
    </location>
</feature>
<dbReference type="EC" id="2.7.7.1" evidence="15"/>
<evidence type="ECO:0000256" key="15">
    <source>
        <dbReference type="RuleBase" id="RU362021"/>
    </source>
</evidence>
<evidence type="ECO:0000256" key="11">
    <source>
        <dbReference type="ARBA" id="ARBA00022840"/>
    </source>
</evidence>
<evidence type="ECO:0000256" key="6">
    <source>
        <dbReference type="ARBA" id="ARBA00011881"/>
    </source>
</evidence>
<comment type="caution">
    <text evidence="18">The sequence shown here is derived from an EMBL/GenBank/DDBJ whole genome shotgun (WGS) entry which is preliminary data.</text>
</comment>
<evidence type="ECO:0000256" key="4">
    <source>
        <dbReference type="ARBA" id="ARBA00005019"/>
    </source>
</evidence>
<keyword evidence="11 15" id="KW-0067">ATP-binding</keyword>